<dbReference type="InterPro" id="IPR007401">
    <property type="entry name" value="DUF454"/>
</dbReference>
<evidence type="ECO:0008006" key="4">
    <source>
        <dbReference type="Google" id="ProtNLM"/>
    </source>
</evidence>
<gene>
    <name evidence="2" type="ORF">EDD76_12414</name>
</gene>
<sequence length="124" mass="14158">MRIRTILLTALGLLFLALGLIGVFLPILPTTPFVLLGAACLTGTPKLRERILRITFFREYLENYEKRNGLPRRTVIKSLVFLWGMLLISMFLIGRLWLTLLLIVVGICVTIHILWIAKPKGDRK</sequence>
<evidence type="ECO:0000313" key="3">
    <source>
        <dbReference type="Proteomes" id="UP000295718"/>
    </source>
</evidence>
<keyword evidence="1" id="KW-0472">Membrane</keyword>
<dbReference type="AlphaFoldDB" id="A0A4R1QLV4"/>
<dbReference type="GO" id="GO:0005886">
    <property type="term" value="C:plasma membrane"/>
    <property type="evidence" value="ECO:0007669"/>
    <property type="project" value="TreeGrafter"/>
</dbReference>
<reference evidence="2 3" key="1">
    <citation type="submission" date="2019-03" db="EMBL/GenBank/DDBJ databases">
        <title>Genomic Encyclopedia of Type Strains, Phase IV (KMG-IV): sequencing the most valuable type-strain genomes for metagenomic binning, comparative biology and taxonomic classification.</title>
        <authorList>
            <person name="Goeker M."/>
        </authorList>
    </citation>
    <scope>NUCLEOTIDE SEQUENCE [LARGE SCALE GENOMIC DNA]</scope>
    <source>
        <strain evidence="2 3">DSM 100556</strain>
    </source>
</reference>
<name>A0A4R1QLV4_9FIRM</name>
<keyword evidence="3" id="KW-1185">Reference proteome</keyword>
<dbReference type="Pfam" id="PF04304">
    <property type="entry name" value="DUF454"/>
    <property type="match status" value="1"/>
</dbReference>
<accession>A0A4R1QLV4</accession>
<organism evidence="2 3">
    <name type="scientific">Kineothrix alysoides</name>
    <dbReference type="NCBI Taxonomy" id="1469948"/>
    <lineage>
        <taxon>Bacteria</taxon>
        <taxon>Bacillati</taxon>
        <taxon>Bacillota</taxon>
        <taxon>Clostridia</taxon>
        <taxon>Lachnospirales</taxon>
        <taxon>Lachnospiraceae</taxon>
        <taxon>Kineothrix</taxon>
    </lineage>
</organism>
<dbReference type="EMBL" id="SLUO01000024">
    <property type="protein sequence ID" value="TCL53893.1"/>
    <property type="molecule type" value="Genomic_DNA"/>
</dbReference>
<protein>
    <recommendedName>
        <fullName evidence="4">DUF454 domain-containing protein</fullName>
    </recommendedName>
</protein>
<evidence type="ECO:0000313" key="2">
    <source>
        <dbReference type="EMBL" id="TCL53893.1"/>
    </source>
</evidence>
<comment type="caution">
    <text evidence="2">The sequence shown here is derived from an EMBL/GenBank/DDBJ whole genome shotgun (WGS) entry which is preliminary data.</text>
</comment>
<dbReference type="STRING" id="1469948.GCA_000732725_01079"/>
<dbReference type="PANTHER" id="PTHR35813">
    <property type="entry name" value="INNER MEMBRANE PROTEIN YBAN"/>
    <property type="match status" value="1"/>
</dbReference>
<dbReference type="OrthoDB" id="5690292at2"/>
<dbReference type="Proteomes" id="UP000295718">
    <property type="component" value="Unassembled WGS sequence"/>
</dbReference>
<dbReference type="PANTHER" id="PTHR35813:SF1">
    <property type="entry name" value="INNER MEMBRANE PROTEIN YBAN"/>
    <property type="match status" value="1"/>
</dbReference>
<keyword evidence="1" id="KW-0812">Transmembrane</keyword>
<feature type="transmembrane region" description="Helical" evidence="1">
    <location>
        <begin position="99"/>
        <end position="117"/>
    </location>
</feature>
<evidence type="ECO:0000256" key="1">
    <source>
        <dbReference type="SAM" id="Phobius"/>
    </source>
</evidence>
<dbReference type="PIRSF" id="PIRSF016789">
    <property type="entry name" value="DUF454"/>
    <property type="match status" value="1"/>
</dbReference>
<dbReference type="RefSeq" id="WP_051869299.1">
    <property type="nucleotide sequence ID" value="NZ_JPNB01000001.1"/>
</dbReference>
<keyword evidence="1" id="KW-1133">Transmembrane helix</keyword>
<proteinExistence type="predicted"/>